<dbReference type="HOGENOM" id="CLU_059734_1_1_0"/>
<dbReference type="Pfam" id="PF20257">
    <property type="entry name" value="SAM_HAT_C"/>
    <property type="match status" value="1"/>
</dbReference>
<dbReference type="Gene3D" id="2.40.30.90">
    <property type="entry name" value="Bacterial fluorinating enzyme like"/>
    <property type="match status" value="1"/>
</dbReference>
<dbReference type="InterPro" id="IPR046470">
    <property type="entry name" value="SAM_HAT_C"/>
</dbReference>
<feature type="domain" description="S-adenosyl-l-methionine hydroxide adenosyltransferase N-terminal" evidence="3">
    <location>
        <begin position="3"/>
        <end position="148"/>
    </location>
</feature>
<evidence type="ECO:0000256" key="1">
    <source>
        <dbReference type="ARBA" id="ARBA00022691"/>
    </source>
</evidence>
<dbReference type="Proteomes" id="UP000000798">
    <property type="component" value="Chromosome"/>
</dbReference>
<keyword evidence="6" id="KW-1185">Reference proteome</keyword>
<evidence type="ECO:0000259" key="3">
    <source>
        <dbReference type="Pfam" id="PF01887"/>
    </source>
</evidence>
<evidence type="ECO:0000259" key="4">
    <source>
        <dbReference type="Pfam" id="PF20257"/>
    </source>
</evidence>
<gene>
    <name evidence="5" type="ordered locus">aq_2196</name>
</gene>
<evidence type="ECO:0000313" key="6">
    <source>
        <dbReference type="Proteomes" id="UP000000798"/>
    </source>
</evidence>
<dbReference type="SMR" id="O67940"/>
<dbReference type="SUPFAM" id="SSF101852">
    <property type="entry name" value="Bacterial fluorinating enzyme, C-terminal domain"/>
    <property type="match status" value="1"/>
</dbReference>
<sequence>MAIVLLTDFGTKDGFVGAVKGVILSINPSVQIVDLSHEVDSFNVLEGALLLKAHYSYFPEKSVFVGVVDPGVGSERKGIIVKTEKYFFVGPDNGLFDLVIKEAKDFEVYEIKNEKFTLPKKNNTFHGRDVFAPVAAYLSKGVKPEEIGPRIEYREKLKFPEPKREKDFIEGEIIYFDKFGNAITNVPCGKYAYAEFREDKLKVVPYFLAGERGKLNATCGSFGFMEIFVPVDNAREKFNLKEGEKIKFFII</sequence>
<keyword evidence="1" id="KW-0949">S-adenosyl-L-methionine</keyword>
<dbReference type="OrthoDB" id="9792195at2"/>
<dbReference type="SUPFAM" id="SSF102522">
    <property type="entry name" value="Bacterial fluorinating enzyme, N-terminal domain"/>
    <property type="match status" value="1"/>
</dbReference>
<dbReference type="Pfam" id="PF01887">
    <property type="entry name" value="SAM_HAT_N"/>
    <property type="match status" value="1"/>
</dbReference>
<name>O67940_AQUAE</name>
<feature type="domain" description="S-adenosyl-l-methionine hydroxide adenosyltransferase C-terminal" evidence="4">
    <location>
        <begin position="171"/>
        <end position="246"/>
    </location>
</feature>
<dbReference type="eggNOG" id="COG1912">
    <property type="taxonomic scope" value="Bacteria"/>
</dbReference>
<dbReference type="EnsemblBacteria" id="AAC07908">
    <property type="protein sequence ID" value="AAC07908"/>
    <property type="gene ID" value="aq_2196"/>
</dbReference>
<comment type="similarity">
    <text evidence="2">Belongs to the SAM hydrolase / SAM-dependent halogenase family.</text>
</comment>
<dbReference type="KEGG" id="aae:aq_2196"/>
<evidence type="ECO:0000256" key="2">
    <source>
        <dbReference type="ARBA" id="ARBA00024035"/>
    </source>
</evidence>
<dbReference type="InterPro" id="IPR046469">
    <property type="entry name" value="SAM_HAT_N"/>
</dbReference>
<dbReference type="AlphaFoldDB" id="O67940"/>
<dbReference type="PANTHER" id="PTHR35092">
    <property type="entry name" value="CHLORINASE MJ1651"/>
    <property type="match status" value="1"/>
</dbReference>
<dbReference type="PIR" id="H70488">
    <property type="entry name" value="H70488"/>
</dbReference>
<dbReference type="PANTHER" id="PTHR35092:SF1">
    <property type="entry name" value="CHLORINASE MJ1651"/>
    <property type="match status" value="1"/>
</dbReference>
<proteinExistence type="inferred from homology"/>
<dbReference type="InterPro" id="IPR002747">
    <property type="entry name" value="SAM_OH_AdoTrfase"/>
</dbReference>
<accession>O67940</accession>
<dbReference type="InterPro" id="IPR023228">
    <property type="entry name" value="SAM_OH_AdoTrfase_N_sf"/>
</dbReference>
<dbReference type="RefSeq" id="WP_010881445.1">
    <property type="nucleotide sequence ID" value="NC_000918.1"/>
</dbReference>
<organism evidence="5 6">
    <name type="scientific">Aquifex aeolicus (strain VF5)</name>
    <dbReference type="NCBI Taxonomy" id="224324"/>
    <lineage>
        <taxon>Bacteria</taxon>
        <taxon>Pseudomonadati</taxon>
        <taxon>Aquificota</taxon>
        <taxon>Aquificia</taxon>
        <taxon>Aquificales</taxon>
        <taxon>Aquificaceae</taxon>
        <taxon>Aquifex</taxon>
    </lineage>
</organism>
<dbReference type="PATRIC" id="fig|224324.8.peg.1700"/>
<dbReference type="EMBL" id="AE000657">
    <property type="protein sequence ID" value="AAC07908.1"/>
    <property type="molecule type" value="Genomic_DNA"/>
</dbReference>
<dbReference type="InParanoid" id="O67940"/>
<dbReference type="STRING" id="224324.aq_2196"/>
<dbReference type="Gene3D" id="3.40.50.10790">
    <property type="entry name" value="S-adenosyl-l-methionine hydroxide adenosyltransferase, N-terminal"/>
    <property type="match status" value="1"/>
</dbReference>
<protein>
    <submittedName>
        <fullName evidence="5">Uncharacterized protein</fullName>
    </submittedName>
</protein>
<dbReference type="PIRSF" id="PIRSF006779">
    <property type="entry name" value="UCP006779"/>
    <property type="match status" value="1"/>
</dbReference>
<reference evidence="5 6" key="1">
    <citation type="journal article" date="1998" name="Nature">
        <title>The complete genome of the hyperthermophilic bacterium Aquifex aeolicus.</title>
        <authorList>
            <person name="Deckert G."/>
            <person name="Warren P.V."/>
            <person name="Gaasterland T."/>
            <person name="Young W.G."/>
            <person name="Lenox A.L."/>
            <person name="Graham D.E."/>
            <person name="Overbeek R."/>
            <person name="Snead M.A."/>
            <person name="Keller M."/>
            <person name="Aujay M."/>
            <person name="Huber R."/>
            <person name="Feldman R.A."/>
            <person name="Short J.M."/>
            <person name="Olson G.J."/>
            <person name="Swanson R.V."/>
        </authorList>
    </citation>
    <scope>NUCLEOTIDE SEQUENCE [LARGE SCALE GENOMIC DNA]</scope>
    <source>
        <strain evidence="5 6">VF5</strain>
    </source>
</reference>
<dbReference type="InterPro" id="IPR023227">
    <property type="entry name" value="SAM_OH_AdoTrfase_C_sf"/>
</dbReference>
<evidence type="ECO:0000313" key="5">
    <source>
        <dbReference type="EMBL" id="AAC07908.1"/>
    </source>
</evidence>